<dbReference type="InterPro" id="IPR011009">
    <property type="entry name" value="Kinase-like_dom_sf"/>
</dbReference>
<gene>
    <name evidence="2" type="ORF">DFH94DRAFT_655148</name>
</gene>
<sequence length="440" mass="49746">MSPSPPQHGLEWKYELFDVIPSWTVEPDMAVAKAIAIRHLPVTPSSYEITFFSAGAFNKLFLLQPLGNSGANPESFILRVILPVDPYFKTASEVATLQFVRKNTPIPVPRVIAFDSSADNELGFEWILMTKLPGVTLKSLWESSELEWESRSQLTKTLAGYVKQLTSFKFPVMGNMYPSNRPEFERISWLKHLSSETRFVPLPDNAEFAIGPVATIPFFYGDRLRLQNGRGPFQTSSSYLTSLLRLHISSTTNRKSAVSTDDEYEEDDISEFEDAISAYESLLSVLPIFFPREASGDAETFSLFHDDISSDNILVDPTTHRITGIVDWECVSLQPRWEVAARVPQLLEGPEVEDGAPIPDAAPPSEEGADEFHKELRERHEQMLLRRIYYDEMGGKPEHGSRERLFENKLQQVDVRPTAVRNWANGILHEVQLAITPETE</sequence>
<dbReference type="InterPro" id="IPR051678">
    <property type="entry name" value="AGP_Transferase"/>
</dbReference>
<proteinExistence type="predicted"/>
<dbReference type="PANTHER" id="PTHR21310:SF13">
    <property type="entry name" value="AMINOGLYCOSIDE PHOSPHOTRANSFERASE DOMAIN-CONTAINING PROTEIN"/>
    <property type="match status" value="1"/>
</dbReference>
<accession>A0A9P5MRC0</accession>
<reference evidence="2" key="2">
    <citation type="journal article" date="2020" name="Nat. Commun.">
        <title>Large-scale genome sequencing of mycorrhizal fungi provides insights into the early evolution of symbiotic traits.</title>
        <authorList>
            <person name="Miyauchi S."/>
            <person name="Kiss E."/>
            <person name="Kuo A."/>
            <person name="Drula E."/>
            <person name="Kohler A."/>
            <person name="Sanchez-Garcia M."/>
            <person name="Morin E."/>
            <person name="Andreopoulos B."/>
            <person name="Barry K.W."/>
            <person name="Bonito G."/>
            <person name="Buee M."/>
            <person name="Carver A."/>
            <person name="Chen C."/>
            <person name="Cichocki N."/>
            <person name="Clum A."/>
            <person name="Culley D."/>
            <person name="Crous P.W."/>
            <person name="Fauchery L."/>
            <person name="Girlanda M."/>
            <person name="Hayes R.D."/>
            <person name="Keri Z."/>
            <person name="LaButti K."/>
            <person name="Lipzen A."/>
            <person name="Lombard V."/>
            <person name="Magnuson J."/>
            <person name="Maillard F."/>
            <person name="Murat C."/>
            <person name="Nolan M."/>
            <person name="Ohm R.A."/>
            <person name="Pangilinan J."/>
            <person name="Pereira M.F."/>
            <person name="Perotto S."/>
            <person name="Peter M."/>
            <person name="Pfister S."/>
            <person name="Riley R."/>
            <person name="Sitrit Y."/>
            <person name="Stielow J.B."/>
            <person name="Szollosi G."/>
            <person name="Zifcakova L."/>
            <person name="Stursova M."/>
            <person name="Spatafora J.W."/>
            <person name="Tedersoo L."/>
            <person name="Vaario L.M."/>
            <person name="Yamada A."/>
            <person name="Yan M."/>
            <person name="Wang P."/>
            <person name="Xu J."/>
            <person name="Bruns T."/>
            <person name="Baldrian P."/>
            <person name="Vilgalys R."/>
            <person name="Dunand C."/>
            <person name="Henrissat B."/>
            <person name="Grigoriev I.V."/>
            <person name="Hibbett D."/>
            <person name="Nagy L.G."/>
            <person name="Martin F.M."/>
        </authorList>
    </citation>
    <scope>NUCLEOTIDE SEQUENCE</scope>
    <source>
        <strain evidence="2">Prilba</strain>
    </source>
</reference>
<organism evidence="2 3">
    <name type="scientific">Russula ochroleuca</name>
    <dbReference type="NCBI Taxonomy" id="152965"/>
    <lineage>
        <taxon>Eukaryota</taxon>
        <taxon>Fungi</taxon>
        <taxon>Dikarya</taxon>
        <taxon>Basidiomycota</taxon>
        <taxon>Agaricomycotina</taxon>
        <taxon>Agaricomycetes</taxon>
        <taxon>Russulales</taxon>
        <taxon>Russulaceae</taxon>
        <taxon>Russula</taxon>
    </lineage>
</organism>
<dbReference type="InterPro" id="IPR002575">
    <property type="entry name" value="Aminoglycoside_PTrfase"/>
</dbReference>
<name>A0A9P5MRC0_9AGAM</name>
<dbReference type="PANTHER" id="PTHR21310">
    <property type="entry name" value="AMINOGLYCOSIDE PHOSPHOTRANSFERASE-RELATED-RELATED"/>
    <property type="match status" value="1"/>
</dbReference>
<evidence type="ECO:0000313" key="3">
    <source>
        <dbReference type="Proteomes" id="UP000759537"/>
    </source>
</evidence>
<dbReference type="SUPFAM" id="SSF56112">
    <property type="entry name" value="Protein kinase-like (PK-like)"/>
    <property type="match status" value="1"/>
</dbReference>
<keyword evidence="3" id="KW-1185">Reference proteome</keyword>
<dbReference type="Gene3D" id="3.90.1200.10">
    <property type="match status" value="1"/>
</dbReference>
<dbReference type="AlphaFoldDB" id="A0A9P5MRC0"/>
<dbReference type="Proteomes" id="UP000759537">
    <property type="component" value="Unassembled WGS sequence"/>
</dbReference>
<protein>
    <submittedName>
        <fullName evidence="2">Phosphotransferase enzyme family-domain-containing protein</fullName>
    </submittedName>
</protein>
<dbReference type="Pfam" id="PF01636">
    <property type="entry name" value="APH"/>
    <property type="match status" value="1"/>
</dbReference>
<evidence type="ECO:0000259" key="1">
    <source>
        <dbReference type="Pfam" id="PF01636"/>
    </source>
</evidence>
<reference evidence="2" key="1">
    <citation type="submission" date="2019-10" db="EMBL/GenBank/DDBJ databases">
        <authorList>
            <consortium name="DOE Joint Genome Institute"/>
            <person name="Kuo A."/>
            <person name="Miyauchi S."/>
            <person name="Kiss E."/>
            <person name="Drula E."/>
            <person name="Kohler A."/>
            <person name="Sanchez-Garcia M."/>
            <person name="Andreopoulos B."/>
            <person name="Barry K.W."/>
            <person name="Bonito G."/>
            <person name="Buee M."/>
            <person name="Carver A."/>
            <person name="Chen C."/>
            <person name="Cichocki N."/>
            <person name="Clum A."/>
            <person name="Culley D."/>
            <person name="Crous P.W."/>
            <person name="Fauchery L."/>
            <person name="Girlanda M."/>
            <person name="Hayes R."/>
            <person name="Keri Z."/>
            <person name="LaButti K."/>
            <person name="Lipzen A."/>
            <person name="Lombard V."/>
            <person name="Magnuson J."/>
            <person name="Maillard F."/>
            <person name="Morin E."/>
            <person name="Murat C."/>
            <person name="Nolan M."/>
            <person name="Ohm R."/>
            <person name="Pangilinan J."/>
            <person name="Pereira M."/>
            <person name="Perotto S."/>
            <person name="Peter M."/>
            <person name="Riley R."/>
            <person name="Sitrit Y."/>
            <person name="Stielow B."/>
            <person name="Szollosi G."/>
            <person name="Zifcakova L."/>
            <person name="Stursova M."/>
            <person name="Spatafora J.W."/>
            <person name="Tedersoo L."/>
            <person name="Vaario L.-M."/>
            <person name="Yamada A."/>
            <person name="Yan M."/>
            <person name="Wang P."/>
            <person name="Xu J."/>
            <person name="Bruns T."/>
            <person name="Baldrian P."/>
            <person name="Vilgalys R."/>
            <person name="Henrissat B."/>
            <person name="Grigoriev I.V."/>
            <person name="Hibbett D."/>
            <person name="Nagy L.G."/>
            <person name="Martin F.M."/>
        </authorList>
    </citation>
    <scope>NUCLEOTIDE SEQUENCE</scope>
    <source>
        <strain evidence="2">Prilba</strain>
    </source>
</reference>
<dbReference type="OrthoDB" id="10003767at2759"/>
<dbReference type="EMBL" id="WHVB01000018">
    <property type="protein sequence ID" value="KAF8473663.1"/>
    <property type="molecule type" value="Genomic_DNA"/>
</dbReference>
<feature type="domain" description="Aminoglycoside phosphotransferase" evidence="1">
    <location>
        <begin position="49"/>
        <end position="337"/>
    </location>
</feature>
<comment type="caution">
    <text evidence="2">The sequence shown here is derived from an EMBL/GenBank/DDBJ whole genome shotgun (WGS) entry which is preliminary data.</text>
</comment>
<evidence type="ECO:0000313" key="2">
    <source>
        <dbReference type="EMBL" id="KAF8473663.1"/>
    </source>
</evidence>